<dbReference type="KEGG" id="act:ACLA_097000"/>
<feature type="domain" description="Amine oxidase" evidence="4">
    <location>
        <begin position="90"/>
        <end position="128"/>
    </location>
</feature>
<reference evidence="5 6" key="1">
    <citation type="journal article" date="2008" name="PLoS Genet.">
        <title>Genomic islands in the pathogenic filamentous fungus Aspergillus fumigatus.</title>
        <authorList>
            <person name="Fedorova N.D."/>
            <person name="Khaldi N."/>
            <person name="Joardar V.S."/>
            <person name="Maiti R."/>
            <person name="Amedeo P."/>
            <person name="Anderson M.J."/>
            <person name="Crabtree J."/>
            <person name="Silva J.C."/>
            <person name="Badger J.H."/>
            <person name="Albarraq A."/>
            <person name="Angiuoli S."/>
            <person name="Bussey H."/>
            <person name="Bowyer P."/>
            <person name="Cotty P.J."/>
            <person name="Dyer P.S."/>
            <person name="Egan A."/>
            <person name="Galens K."/>
            <person name="Fraser-Liggett C.M."/>
            <person name="Haas B.J."/>
            <person name="Inman J.M."/>
            <person name="Kent R."/>
            <person name="Lemieux S."/>
            <person name="Malavazi I."/>
            <person name="Orvis J."/>
            <person name="Roemer T."/>
            <person name="Ronning C.M."/>
            <person name="Sundaram J.P."/>
            <person name="Sutton G."/>
            <person name="Turner G."/>
            <person name="Venter J.C."/>
            <person name="White O.R."/>
            <person name="Whitty B.R."/>
            <person name="Youngman P."/>
            <person name="Wolfe K.H."/>
            <person name="Goldman G.H."/>
            <person name="Wortman J.R."/>
            <person name="Jiang B."/>
            <person name="Denning D.W."/>
            <person name="Nierman W.C."/>
        </authorList>
    </citation>
    <scope>NUCLEOTIDE SEQUENCE [LARGE SCALE GENOMIC DNA]</scope>
    <source>
        <strain evidence="6">ATCC 1007 / CBS 513.65 / DSM 816 / NCTC 3887 / NRRL 1</strain>
    </source>
</reference>
<dbReference type="PANTHER" id="PTHR43563:SF14">
    <property type="entry name" value="AMINE OXIDASE"/>
    <property type="match status" value="1"/>
</dbReference>
<comment type="catalytic activity">
    <reaction evidence="3">
        <text>a secondary aliphatic amine + O2 + H2O = a primary amine + an aldehyde + H2O2</text>
        <dbReference type="Rhea" id="RHEA:26414"/>
        <dbReference type="ChEBI" id="CHEBI:15377"/>
        <dbReference type="ChEBI" id="CHEBI:15379"/>
        <dbReference type="ChEBI" id="CHEBI:16240"/>
        <dbReference type="ChEBI" id="CHEBI:17478"/>
        <dbReference type="ChEBI" id="CHEBI:58855"/>
        <dbReference type="ChEBI" id="CHEBI:65296"/>
        <dbReference type="EC" id="1.4.3.4"/>
    </reaction>
</comment>
<dbReference type="EC" id="1.4.3.4" evidence="2"/>
<organism evidence="5 6">
    <name type="scientific">Aspergillus clavatus (strain ATCC 1007 / CBS 513.65 / DSM 816 / NCTC 3887 / NRRL 1 / QM 1276 / 107)</name>
    <dbReference type="NCBI Taxonomy" id="344612"/>
    <lineage>
        <taxon>Eukaryota</taxon>
        <taxon>Fungi</taxon>
        <taxon>Dikarya</taxon>
        <taxon>Ascomycota</taxon>
        <taxon>Pezizomycotina</taxon>
        <taxon>Eurotiomycetes</taxon>
        <taxon>Eurotiomycetidae</taxon>
        <taxon>Eurotiales</taxon>
        <taxon>Aspergillaceae</taxon>
        <taxon>Aspergillus</taxon>
        <taxon>Aspergillus subgen. Fumigati</taxon>
    </lineage>
</organism>
<evidence type="ECO:0000313" key="5">
    <source>
        <dbReference type="EMBL" id="EAW08765.1"/>
    </source>
</evidence>
<gene>
    <name evidence="5" type="ORF">ACLA_097000</name>
</gene>
<name>A1CMH8_ASPCL</name>
<dbReference type="AlphaFoldDB" id="A1CMH8"/>
<dbReference type="InterPro" id="IPR050703">
    <property type="entry name" value="Flavin_MAO"/>
</dbReference>
<keyword evidence="6" id="KW-1185">Reference proteome</keyword>
<dbReference type="VEuPathDB" id="FungiDB:ACLA_097000"/>
<evidence type="ECO:0000256" key="3">
    <source>
        <dbReference type="ARBA" id="ARBA00048448"/>
    </source>
</evidence>
<sequence length="138" mass="15160">MCFTLVGLLLPTPVPIRPHGLWPGSFRRDRSTTRPRLCRSSNVQILGSSLCDPRTGRSVIEMEGSKAEFLGGAPCPVSPPGLLTEFGARALREPHENVHFVGTETSTEWKGYMKRTIRSGGRDANEVIRDLQQSSLNG</sequence>
<protein>
    <recommendedName>
        <fullName evidence="2">monoamine oxidase</fullName>
        <ecNumber evidence="2">1.4.3.4</ecNumber>
    </recommendedName>
</protein>
<dbReference type="GeneID" id="4702408"/>
<evidence type="ECO:0000256" key="1">
    <source>
        <dbReference type="ARBA" id="ARBA00005995"/>
    </source>
</evidence>
<accession>A1CMH8</accession>
<comment type="similarity">
    <text evidence="1">Belongs to the flavin monoamine oxidase family.</text>
</comment>
<dbReference type="STRING" id="344612.A1CMH8"/>
<dbReference type="PANTHER" id="PTHR43563">
    <property type="entry name" value="AMINE OXIDASE"/>
    <property type="match status" value="1"/>
</dbReference>
<evidence type="ECO:0000313" key="6">
    <source>
        <dbReference type="Proteomes" id="UP000006701"/>
    </source>
</evidence>
<dbReference type="EMBL" id="DS027058">
    <property type="protein sequence ID" value="EAW08765.1"/>
    <property type="molecule type" value="Genomic_DNA"/>
</dbReference>
<dbReference type="Pfam" id="PF01593">
    <property type="entry name" value="Amino_oxidase"/>
    <property type="match status" value="1"/>
</dbReference>
<evidence type="ECO:0000259" key="4">
    <source>
        <dbReference type="Pfam" id="PF01593"/>
    </source>
</evidence>
<proteinExistence type="inferred from homology"/>
<dbReference type="Gene3D" id="3.50.50.60">
    <property type="entry name" value="FAD/NAD(P)-binding domain"/>
    <property type="match status" value="1"/>
</dbReference>
<dbReference type="RefSeq" id="XP_001270191.1">
    <property type="nucleotide sequence ID" value="XM_001270190.1"/>
</dbReference>
<evidence type="ECO:0000256" key="2">
    <source>
        <dbReference type="ARBA" id="ARBA00012804"/>
    </source>
</evidence>
<dbReference type="eggNOG" id="KOG0029">
    <property type="taxonomic scope" value="Eukaryota"/>
</dbReference>
<dbReference type="InterPro" id="IPR036188">
    <property type="entry name" value="FAD/NAD-bd_sf"/>
</dbReference>
<dbReference type="HOGENOM" id="CLU_1854785_0_0_1"/>
<dbReference type="InterPro" id="IPR002937">
    <property type="entry name" value="Amino_oxidase"/>
</dbReference>
<dbReference type="OrthoDB" id="5046242at2759"/>
<dbReference type="GO" id="GO:0097621">
    <property type="term" value="F:monoamine oxidase activity"/>
    <property type="evidence" value="ECO:0007669"/>
    <property type="project" value="UniProtKB-EC"/>
</dbReference>
<dbReference type="Proteomes" id="UP000006701">
    <property type="component" value="Unassembled WGS sequence"/>
</dbReference>